<organism evidence="1 2">
    <name type="scientific">Bauhinia variegata</name>
    <name type="common">Purple orchid tree</name>
    <name type="synonym">Phanera variegata</name>
    <dbReference type="NCBI Taxonomy" id="167791"/>
    <lineage>
        <taxon>Eukaryota</taxon>
        <taxon>Viridiplantae</taxon>
        <taxon>Streptophyta</taxon>
        <taxon>Embryophyta</taxon>
        <taxon>Tracheophyta</taxon>
        <taxon>Spermatophyta</taxon>
        <taxon>Magnoliopsida</taxon>
        <taxon>eudicotyledons</taxon>
        <taxon>Gunneridae</taxon>
        <taxon>Pentapetalae</taxon>
        <taxon>rosids</taxon>
        <taxon>fabids</taxon>
        <taxon>Fabales</taxon>
        <taxon>Fabaceae</taxon>
        <taxon>Cercidoideae</taxon>
        <taxon>Cercideae</taxon>
        <taxon>Bauhiniinae</taxon>
        <taxon>Bauhinia</taxon>
    </lineage>
</organism>
<evidence type="ECO:0000313" key="2">
    <source>
        <dbReference type="Proteomes" id="UP000828941"/>
    </source>
</evidence>
<evidence type="ECO:0000313" key="1">
    <source>
        <dbReference type="EMBL" id="KAI4295707.1"/>
    </source>
</evidence>
<dbReference type="EMBL" id="CM039439">
    <property type="protein sequence ID" value="KAI4295707.1"/>
    <property type="molecule type" value="Genomic_DNA"/>
</dbReference>
<reference evidence="1 2" key="1">
    <citation type="journal article" date="2022" name="DNA Res.">
        <title>Chromosomal-level genome assembly of the orchid tree Bauhinia variegata (Leguminosae; Cercidoideae) supports the allotetraploid origin hypothesis of Bauhinia.</title>
        <authorList>
            <person name="Zhong Y."/>
            <person name="Chen Y."/>
            <person name="Zheng D."/>
            <person name="Pang J."/>
            <person name="Liu Y."/>
            <person name="Luo S."/>
            <person name="Meng S."/>
            <person name="Qian L."/>
            <person name="Wei D."/>
            <person name="Dai S."/>
            <person name="Zhou R."/>
        </authorList>
    </citation>
    <scope>NUCLEOTIDE SEQUENCE [LARGE SCALE GENOMIC DNA]</scope>
    <source>
        <strain evidence="1">BV-YZ2020</strain>
    </source>
</reference>
<keyword evidence="2" id="KW-1185">Reference proteome</keyword>
<comment type="caution">
    <text evidence="1">The sequence shown here is derived from an EMBL/GenBank/DDBJ whole genome shotgun (WGS) entry which is preliminary data.</text>
</comment>
<name>A0ACB9KEV9_BAUVA</name>
<sequence>MTQHLKHVLCLVLALAAVVGAKAALSYEASNNAGSSAGGIRFDKEIGIDYAKQTLSAATYFIHKLFQQTNDADMKPVQKISMVVENIEGFAYASNSVIHVSAAYIEHFPGDVKNEITGLLYHELTHLLQWDANGKAPSGLIEGIADFVRLKAELAPKTWAPVGRGDNWDQGYEITAHFLDYCNGIKDGFVAELNKRLKNDYNDSYFNDILEKPVSQLWGEYKAKYATPM</sequence>
<dbReference type="Proteomes" id="UP000828941">
    <property type="component" value="Chromosome 14"/>
</dbReference>
<accession>A0ACB9KEV9</accession>
<proteinExistence type="predicted"/>
<gene>
    <name evidence="1" type="ORF">L6164_035724</name>
</gene>
<protein>
    <submittedName>
        <fullName evidence="1">Uncharacterized protein</fullName>
    </submittedName>
</protein>